<sequence>MNVMEKKFGIVQSKRQYGYRFEKWGVKKYNANEKKAPHISLSPGGINDPMDYGDIGADFDPETHSSSQHTLSDRYDPDTFMAAVGSEKMEHDESLDNQRAAKLVIQYPWATGSAEEANKLAADFCAAMLDDINAFTLYSKLYEALATSNQSFSEAREFIAVSCARVAGIPDNARNARAILAREWTETSTTRISYSPFVLSMLKTYVGSHQEDSDKSTFVKEISRNIERVVGSDGSLQEVSRKYSSIDLVAFFFLNYALEIYDDCFDDSNPPNFMTEHLLNEFITTQPFMEALRHERPSPLSLCLRWCEGQLRLNHHVALQDAQVQPSTDMRSWWHNIRVFCTLWGVMTHLVRANCAPEWYTQCESALGIPPSELLITLSWMICAETTAADSVISDAELLTRAADGADKLLHRDESQLWIDFLNKFTWMNELVNPGDAEKSFEALVQDELRKYVSEMLRVQLPHSAGNQATGVGQVDFFDFPQHGFGDFDMNSQMNFYR</sequence>
<dbReference type="OrthoDB" id="5083163at2759"/>
<evidence type="ECO:0000313" key="2">
    <source>
        <dbReference type="EMBL" id="KAF4333811.1"/>
    </source>
</evidence>
<dbReference type="Pfam" id="PF14420">
    <property type="entry name" value="Clr5"/>
    <property type="match status" value="1"/>
</dbReference>
<name>A0A9P5A8B8_9HYPO</name>
<dbReference type="EMBL" id="PVQB02000777">
    <property type="protein sequence ID" value="KAF4333811.1"/>
    <property type="molecule type" value="Genomic_DNA"/>
</dbReference>
<accession>A0A9P5A8B8</accession>
<comment type="caution">
    <text evidence="2">The sequence shown here is derived from an EMBL/GenBank/DDBJ whole genome shotgun (WGS) entry which is preliminary data.</text>
</comment>
<dbReference type="AlphaFoldDB" id="A0A9P5A8B8"/>
<evidence type="ECO:0000259" key="1">
    <source>
        <dbReference type="Pfam" id="PF14420"/>
    </source>
</evidence>
<evidence type="ECO:0000313" key="3">
    <source>
        <dbReference type="Proteomes" id="UP000730481"/>
    </source>
</evidence>
<feature type="domain" description="Clr5" evidence="1">
    <location>
        <begin position="1"/>
        <end position="28"/>
    </location>
</feature>
<organism evidence="2 3">
    <name type="scientific">Fusarium beomiforme</name>
    <dbReference type="NCBI Taxonomy" id="44412"/>
    <lineage>
        <taxon>Eukaryota</taxon>
        <taxon>Fungi</taxon>
        <taxon>Dikarya</taxon>
        <taxon>Ascomycota</taxon>
        <taxon>Pezizomycotina</taxon>
        <taxon>Sordariomycetes</taxon>
        <taxon>Hypocreomycetidae</taxon>
        <taxon>Hypocreales</taxon>
        <taxon>Nectriaceae</taxon>
        <taxon>Fusarium</taxon>
        <taxon>Fusarium burgessii species complex</taxon>
    </lineage>
</organism>
<gene>
    <name evidence="2" type="ORF">FBEOM_12406</name>
</gene>
<dbReference type="InterPro" id="IPR025676">
    <property type="entry name" value="Clr5_dom"/>
</dbReference>
<protein>
    <recommendedName>
        <fullName evidence="1">Clr5 domain-containing protein</fullName>
    </recommendedName>
</protein>
<keyword evidence="3" id="KW-1185">Reference proteome</keyword>
<reference evidence="2" key="2">
    <citation type="submission" date="2020-02" db="EMBL/GenBank/DDBJ databases">
        <title>Identification and distribution of gene clusters putatively required for synthesis of sphingolipid metabolism inhibitors in phylogenetically diverse species of the filamentous fungus Fusarium.</title>
        <authorList>
            <person name="Kim H.-S."/>
            <person name="Busman M."/>
            <person name="Brown D.W."/>
            <person name="Divon H."/>
            <person name="Uhlig S."/>
            <person name="Proctor R.H."/>
        </authorList>
    </citation>
    <scope>NUCLEOTIDE SEQUENCE</scope>
    <source>
        <strain evidence="2">NRRL 25174</strain>
    </source>
</reference>
<reference evidence="2" key="1">
    <citation type="journal article" date="2017" name="Mycologia">
        <title>Fusarium algeriense, sp. nov., a novel toxigenic crown rot pathogen of durum wheat from Algeria is nested in the Fusarium burgessii species complex.</title>
        <authorList>
            <person name="Laraba I."/>
            <person name="Keddad A."/>
            <person name="Boureghda H."/>
            <person name="Abdallah N."/>
            <person name="Vaughan M.M."/>
            <person name="Proctor R.H."/>
            <person name="Busman M."/>
            <person name="O'Donnell K."/>
        </authorList>
    </citation>
    <scope>NUCLEOTIDE SEQUENCE</scope>
    <source>
        <strain evidence="2">NRRL 25174</strain>
    </source>
</reference>
<dbReference type="Proteomes" id="UP000730481">
    <property type="component" value="Unassembled WGS sequence"/>
</dbReference>
<proteinExistence type="predicted"/>